<dbReference type="EMBL" id="CP021431">
    <property type="protein sequence ID" value="ARU01114.1"/>
    <property type="molecule type" value="Genomic_DNA"/>
</dbReference>
<sequence>MSIGLLASVRVLMTGLNLGGIRSAALFAPRTGAVMMTGMT</sequence>
<proteinExistence type="predicted"/>
<dbReference type="AlphaFoldDB" id="A0A1Y0EBW3"/>
<gene>
    <name evidence="1" type="ORF">LOKVESSMR4R_01801</name>
</gene>
<dbReference type="KEGG" id="lvs:LOKVESSMR4R_01801"/>
<protein>
    <submittedName>
        <fullName evidence="1">Uncharacterized protein</fullName>
    </submittedName>
</protein>
<evidence type="ECO:0000313" key="2">
    <source>
        <dbReference type="Proteomes" id="UP000195273"/>
    </source>
</evidence>
<evidence type="ECO:0000313" key="1">
    <source>
        <dbReference type="EMBL" id="ARU01114.1"/>
    </source>
</evidence>
<dbReference type="Proteomes" id="UP000195273">
    <property type="component" value="Chromosome"/>
</dbReference>
<organism evidence="1 2">
    <name type="scientific">Yoonia vestfoldensis</name>
    <dbReference type="NCBI Taxonomy" id="245188"/>
    <lineage>
        <taxon>Bacteria</taxon>
        <taxon>Pseudomonadati</taxon>
        <taxon>Pseudomonadota</taxon>
        <taxon>Alphaproteobacteria</taxon>
        <taxon>Rhodobacterales</taxon>
        <taxon>Paracoccaceae</taxon>
        <taxon>Yoonia</taxon>
    </lineage>
</organism>
<name>A0A1Y0EBW3_9RHOB</name>
<keyword evidence="2" id="KW-1185">Reference proteome</keyword>
<accession>A0A1Y0EBW3</accession>
<reference evidence="1 2" key="1">
    <citation type="submission" date="2017-05" db="EMBL/GenBank/DDBJ databases">
        <title>Genome Sequence of Loktanella vestfoldensis Strain SMR4r Isolated from a Culture of the Diatom Skeletonema marinoi.</title>
        <authorList>
            <person name="Topel M."/>
            <person name="Pinder M.I.M."/>
            <person name="Johansson O.N."/>
            <person name="Kourtchenko O."/>
            <person name="Godhe A."/>
            <person name="Clarke A.K."/>
        </authorList>
    </citation>
    <scope>NUCLEOTIDE SEQUENCE [LARGE SCALE GENOMIC DNA]</scope>
    <source>
        <strain evidence="1 2">SMR4r</strain>
    </source>
</reference>